<dbReference type="EMBL" id="JAWJWF010000004">
    <property type="protein sequence ID" value="KAK6633375.1"/>
    <property type="molecule type" value="Genomic_DNA"/>
</dbReference>
<comment type="caution">
    <text evidence="1">The sequence shown here is derived from an EMBL/GenBank/DDBJ whole genome shotgun (WGS) entry which is preliminary data.</text>
</comment>
<gene>
    <name evidence="1" type="ORF">RUM44_003977</name>
</gene>
<protein>
    <submittedName>
        <fullName evidence="1">Uncharacterized protein</fullName>
    </submittedName>
</protein>
<accession>A0ABR1B1L0</accession>
<sequence>MPGVVNNKGTMTLRRGSSKEVWVSHMEDECDKAMSCELFSQHVGSPVGGPLAKVQRLSDHVFHFPSRQNYGVGDFHPTYGYLLTLLFLQDFTSAGPNAGKQKHKPSLLYVRSQMSAIDFYS</sequence>
<organism evidence="1 2">
    <name type="scientific">Polyplax serrata</name>
    <name type="common">Common mouse louse</name>
    <dbReference type="NCBI Taxonomy" id="468196"/>
    <lineage>
        <taxon>Eukaryota</taxon>
        <taxon>Metazoa</taxon>
        <taxon>Ecdysozoa</taxon>
        <taxon>Arthropoda</taxon>
        <taxon>Hexapoda</taxon>
        <taxon>Insecta</taxon>
        <taxon>Pterygota</taxon>
        <taxon>Neoptera</taxon>
        <taxon>Paraneoptera</taxon>
        <taxon>Psocodea</taxon>
        <taxon>Troctomorpha</taxon>
        <taxon>Phthiraptera</taxon>
        <taxon>Anoplura</taxon>
        <taxon>Polyplacidae</taxon>
        <taxon>Polyplax</taxon>
    </lineage>
</organism>
<evidence type="ECO:0000313" key="2">
    <source>
        <dbReference type="Proteomes" id="UP001359485"/>
    </source>
</evidence>
<name>A0ABR1B1L0_POLSC</name>
<reference evidence="1 2" key="1">
    <citation type="submission" date="2023-09" db="EMBL/GenBank/DDBJ databases">
        <title>Genomes of two closely related lineages of the louse Polyplax serrata with different host specificities.</title>
        <authorList>
            <person name="Martinu J."/>
            <person name="Tarabai H."/>
            <person name="Stefka J."/>
            <person name="Hypsa V."/>
        </authorList>
    </citation>
    <scope>NUCLEOTIDE SEQUENCE [LARGE SCALE GENOMIC DNA]</scope>
    <source>
        <strain evidence="1">98ZLc_SE</strain>
    </source>
</reference>
<dbReference type="Proteomes" id="UP001359485">
    <property type="component" value="Unassembled WGS sequence"/>
</dbReference>
<keyword evidence="2" id="KW-1185">Reference proteome</keyword>
<evidence type="ECO:0000313" key="1">
    <source>
        <dbReference type="EMBL" id="KAK6633375.1"/>
    </source>
</evidence>
<proteinExistence type="predicted"/>